<dbReference type="AlphaFoldDB" id="A0A8S4QWA2"/>
<dbReference type="EMBL" id="CAKXAJ010020600">
    <property type="protein sequence ID" value="CAH2223684.1"/>
    <property type="molecule type" value="Genomic_DNA"/>
</dbReference>
<keyword evidence="3" id="KW-1185">Reference proteome</keyword>
<dbReference type="OrthoDB" id="47059at2759"/>
<accession>A0A8S4QWA2</accession>
<comment type="caution">
    <text evidence="2">The sequence shown here is derived from an EMBL/GenBank/DDBJ whole genome shotgun (WGS) entry which is preliminary data.</text>
</comment>
<feature type="compositionally biased region" description="Basic and acidic residues" evidence="1">
    <location>
        <begin position="60"/>
        <end position="69"/>
    </location>
</feature>
<organism evidence="2 3">
    <name type="scientific">Pararge aegeria aegeria</name>
    <dbReference type="NCBI Taxonomy" id="348720"/>
    <lineage>
        <taxon>Eukaryota</taxon>
        <taxon>Metazoa</taxon>
        <taxon>Ecdysozoa</taxon>
        <taxon>Arthropoda</taxon>
        <taxon>Hexapoda</taxon>
        <taxon>Insecta</taxon>
        <taxon>Pterygota</taxon>
        <taxon>Neoptera</taxon>
        <taxon>Endopterygota</taxon>
        <taxon>Lepidoptera</taxon>
        <taxon>Glossata</taxon>
        <taxon>Ditrysia</taxon>
        <taxon>Papilionoidea</taxon>
        <taxon>Nymphalidae</taxon>
        <taxon>Satyrinae</taxon>
        <taxon>Satyrini</taxon>
        <taxon>Parargina</taxon>
        <taxon>Pararge</taxon>
    </lineage>
</organism>
<sequence length="69" mass="7183">MLGNSLESCKAEVKMGGLGVPMDVGDPECWNGDPAHVNAALIGPQRGDQTTSNVSLGADGNKRPRTVDF</sequence>
<protein>
    <submittedName>
        <fullName evidence="2">Jg210 protein</fullName>
    </submittedName>
</protein>
<evidence type="ECO:0000313" key="3">
    <source>
        <dbReference type="Proteomes" id="UP000838756"/>
    </source>
</evidence>
<reference evidence="2" key="1">
    <citation type="submission" date="2022-03" db="EMBL/GenBank/DDBJ databases">
        <authorList>
            <person name="Lindestad O."/>
        </authorList>
    </citation>
    <scope>NUCLEOTIDE SEQUENCE</scope>
</reference>
<feature type="region of interest" description="Disordered" evidence="1">
    <location>
        <begin position="45"/>
        <end position="69"/>
    </location>
</feature>
<name>A0A8S4QWA2_9NEOP</name>
<gene>
    <name evidence="2" type="primary">jg210</name>
    <name evidence="2" type="ORF">PAEG_LOCUS6821</name>
</gene>
<evidence type="ECO:0000256" key="1">
    <source>
        <dbReference type="SAM" id="MobiDB-lite"/>
    </source>
</evidence>
<proteinExistence type="predicted"/>
<dbReference type="Proteomes" id="UP000838756">
    <property type="component" value="Unassembled WGS sequence"/>
</dbReference>
<evidence type="ECO:0000313" key="2">
    <source>
        <dbReference type="EMBL" id="CAH2223684.1"/>
    </source>
</evidence>